<dbReference type="GO" id="GO:0005737">
    <property type="term" value="C:cytoplasm"/>
    <property type="evidence" value="ECO:0007669"/>
    <property type="project" value="TreeGrafter"/>
</dbReference>
<keyword evidence="1" id="KW-0547">Nucleotide-binding</keyword>
<dbReference type="OrthoDB" id="193931at2759"/>
<dbReference type="PROSITE" id="PS50011">
    <property type="entry name" value="PROTEIN_KINASE_DOM"/>
    <property type="match status" value="1"/>
</dbReference>
<dbReference type="PANTHER" id="PTHR24346:SF49">
    <property type="entry name" value="NIM1 SERINE_THREONINE PROTEIN KINASE"/>
    <property type="match status" value="1"/>
</dbReference>
<dbReference type="SMART" id="SM00220">
    <property type="entry name" value="S_TKc"/>
    <property type="match status" value="1"/>
</dbReference>
<protein>
    <recommendedName>
        <fullName evidence="4">Protein kinase domain-containing protein</fullName>
    </recommendedName>
</protein>
<dbReference type="Gene3D" id="1.10.510.10">
    <property type="entry name" value="Transferase(Phosphotransferase) domain 1"/>
    <property type="match status" value="1"/>
</dbReference>
<dbReference type="AlphaFoldDB" id="A0A7R8UE42"/>
<sequence length="452" mass="51222">MLSREIATLECVHHPNILRLFEVIETLGRVYLVTEWIRGGELYNHITQGGPLREIHAAPLFKQLLLAVKHMHSLGYVHRDIKAENVLLVSENRLKLADFGFSTELLNGPQQKLDTFCGSPPYAAPELFSDDHYIGGPVDVWALGILLYFMVVGNMPFRAPTVPALRSAVLKGDYSLPSHISLPCIRLIQRILVHLPARRPTIDEILTSQWVANPNLSATLMTHHINQHTKSSNGKKSTFWFRTKANRARKNYSLRQRYMEVANKSILQFNTKRNDGIMTDNFLHPIDLTSDIFEPDQSTANTKRSFFAGTLKKKIGPMEVDRNKKSIQNGDLARPLDYGAHRESPQSPISLKNYDEEKGSFIMTPTDTDDVSKLNSLEVEARQILEQLGITTEMLRVAIKNGPRSDVTGAYRIIINRLQKQAWFARRQAELAALEQLQAKPVKRERGSCIIL</sequence>
<dbReference type="InterPro" id="IPR011009">
    <property type="entry name" value="Kinase-like_dom_sf"/>
</dbReference>
<dbReference type="Pfam" id="PF00069">
    <property type="entry name" value="Pkinase"/>
    <property type="match status" value="1"/>
</dbReference>
<organism evidence="5 6">
    <name type="scientific">Hermetia illucens</name>
    <name type="common">Black soldier fly</name>
    <dbReference type="NCBI Taxonomy" id="343691"/>
    <lineage>
        <taxon>Eukaryota</taxon>
        <taxon>Metazoa</taxon>
        <taxon>Ecdysozoa</taxon>
        <taxon>Arthropoda</taxon>
        <taxon>Hexapoda</taxon>
        <taxon>Insecta</taxon>
        <taxon>Pterygota</taxon>
        <taxon>Neoptera</taxon>
        <taxon>Endopterygota</taxon>
        <taxon>Diptera</taxon>
        <taxon>Brachycera</taxon>
        <taxon>Stratiomyomorpha</taxon>
        <taxon>Stratiomyidae</taxon>
        <taxon>Hermetiinae</taxon>
        <taxon>Hermetia</taxon>
    </lineage>
</organism>
<keyword evidence="2" id="KW-0067">ATP-binding</keyword>
<dbReference type="GO" id="GO:0000226">
    <property type="term" value="P:microtubule cytoskeleton organization"/>
    <property type="evidence" value="ECO:0007669"/>
    <property type="project" value="TreeGrafter"/>
</dbReference>
<dbReference type="InterPro" id="IPR008271">
    <property type="entry name" value="Ser/Thr_kinase_AS"/>
</dbReference>
<dbReference type="Proteomes" id="UP000594454">
    <property type="component" value="Chromosome 1"/>
</dbReference>
<proteinExistence type="predicted"/>
<evidence type="ECO:0000313" key="5">
    <source>
        <dbReference type="EMBL" id="CAD7079121.1"/>
    </source>
</evidence>
<keyword evidence="6" id="KW-1185">Reference proteome</keyword>
<dbReference type="OMA" id="ADDCPLF"/>
<evidence type="ECO:0000313" key="6">
    <source>
        <dbReference type="Proteomes" id="UP000594454"/>
    </source>
</evidence>
<evidence type="ECO:0000256" key="2">
    <source>
        <dbReference type="ARBA" id="ARBA00022840"/>
    </source>
</evidence>
<dbReference type="GO" id="GO:0005524">
    <property type="term" value="F:ATP binding"/>
    <property type="evidence" value="ECO:0007669"/>
    <property type="project" value="UniProtKB-KW"/>
</dbReference>
<reference evidence="5 6" key="1">
    <citation type="submission" date="2020-11" db="EMBL/GenBank/DDBJ databases">
        <authorList>
            <person name="Wallbank WR R."/>
            <person name="Pardo Diaz C."/>
            <person name="Kozak K."/>
            <person name="Martin S."/>
            <person name="Jiggins C."/>
            <person name="Moest M."/>
            <person name="Warren A I."/>
            <person name="Generalovic N T."/>
            <person name="Byers J.R.P. K."/>
            <person name="Montejo-Kovacevich G."/>
            <person name="Yen C E."/>
        </authorList>
    </citation>
    <scope>NUCLEOTIDE SEQUENCE [LARGE SCALE GENOMIC DNA]</scope>
</reference>
<gene>
    <name evidence="5" type="ORF">HERILL_LOCUS2354</name>
</gene>
<dbReference type="GO" id="GO:0050321">
    <property type="term" value="F:tau-protein kinase activity"/>
    <property type="evidence" value="ECO:0007669"/>
    <property type="project" value="TreeGrafter"/>
</dbReference>
<feature type="region of interest" description="Disordered" evidence="3">
    <location>
        <begin position="320"/>
        <end position="352"/>
    </location>
</feature>
<dbReference type="InterPro" id="IPR000719">
    <property type="entry name" value="Prot_kinase_dom"/>
</dbReference>
<dbReference type="EMBL" id="LR899009">
    <property type="protein sequence ID" value="CAD7079121.1"/>
    <property type="molecule type" value="Genomic_DNA"/>
</dbReference>
<dbReference type="InParanoid" id="A0A7R8UE42"/>
<dbReference type="GO" id="GO:0035556">
    <property type="term" value="P:intracellular signal transduction"/>
    <property type="evidence" value="ECO:0007669"/>
    <property type="project" value="TreeGrafter"/>
</dbReference>
<name>A0A7R8UE42_HERIL</name>
<dbReference type="SUPFAM" id="SSF56112">
    <property type="entry name" value="Protein kinase-like (PK-like)"/>
    <property type="match status" value="1"/>
</dbReference>
<evidence type="ECO:0000256" key="1">
    <source>
        <dbReference type="ARBA" id="ARBA00022741"/>
    </source>
</evidence>
<dbReference type="PROSITE" id="PS00108">
    <property type="entry name" value="PROTEIN_KINASE_ST"/>
    <property type="match status" value="1"/>
</dbReference>
<evidence type="ECO:0000256" key="3">
    <source>
        <dbReference type="SAM" id="MobiDB-lite"/>
    </source>
</evidence>
<accession>A0A7R8UE42</accession>
<evidence type="ECO:0000259" key="4">
    <source>
        <dbReference type="PROSITE" id="PS50011"/>
    </source>
</evidence>
<dbReference type="FunFam" id="1.10.510.10:FF:000571">
    <property type="entry name" value="Maternal embryonic leucine zipper kinase"/>
    <property type="match status" value="1"/>
</dbReference>
<feature type="domain" description="Protein kinase" evidence="4">
    <location>
        <begin position="1"/>
        <end position="211"/>
    </location>
</feature>
<dbReference type="PANTHER" id="PTHR24346">
    <property type="entry name" value="MAP/MICROTUBULE AFFINITY-REGULATING KINASE"/>
    <property type="match status" value="1"/>
</dbReference>